<feature type="region of interest" description="Disordered" evidence="2">
    <location>
        <begin position="378"/>
        <end position="407"/>
    </location>
</feature>
<comment type="caution">
    <text evidence="3">The sequence shown here is derived from an EMBL/GenBank/DDBJ whole genome shotgun (WGS) entry which is preliminary data.</text>
</comment>
<keyword evidence="4" id="KW-1185">Reference proteome</keyword>
<dbReference type="PANTHER" id="PTHR35870:SF1">
    <property type="entry name" value="PROTEIN, PUTATIVE (AFU_ORTHOLOGUE AFUA_5G03330)-RELATED"/>
    <property type="match status" value="1"/>
</dbReference>
<dbReference type="Proteomes" id="UP001437256">
    <property type="component" value="Unassembled WGS sequence"/>
</dbReference>
<dbReference type="PANTHER" id="PTHR35870">
    <property type="entry name" value="PROTEIN, PUTATIVE (AFU_ORTHOLOGUE AFUA_5G03330)-RELATED"/>
    <property type="match status" value="1"/>
</dbReference>
<name>A0ABR2ZLK1_9AGAR</name>
<dbReference type="InterPro" id="IPR025337">
    <property type="entry name" value="Questin_oxidase-like"/>
</dbReference>
<evidence type="ECO:0000256" key="1">
    <source>
        <dbReference type="ARBA" id="ARBA00023002"/>
    </source>
</evidence>
<keyword evidence="1" id="KW-0560">Oxidoreductase</keyword>
<dbReference type="Pfam" id="PF14027">
    <property type="entry name" value="Questin_oxidase"/>
    <property type="match status" value="1"/>
</dbReference>
<feature type="compositionally biased region" description="Pro residues" evidence="2">
    <location>
        <begin position="384"/>
        <end position="401"/>
    </location>
</feature>
<gene>
    <name evidence="3" type="ORF">AAF712_011125</name>
</gene>
<reference evidence="3 4" key="1">
    <citation type="submission" date="2024-05" db="EMBL/GenBank/DDBJ databases">
        <title>A draft genome resource for the thread blight pathogen Marasmius tenuissimus strain MS-2.</title>
        <authorList>
            <person name="Yulfo-Soto G.E."/>
            <person name="Baruah I.K."/>
            <person name="Amoako-Attah I."/>
            <person name="Bukari Y."/>
            <person name="Meinhardt L.W."/>
            <person name="Bailey B.A."/>
            <person name="Cohen S.P."/>
        </authorList>
    </citation>
    <scope>NUCLEOTIDE SEQUENCE [LARGE SCALE GENOMIC DNA]</scope>
    <source>
        <strain evidence="3 4">MS-2</strain>
    </source>
</reference>
<dbReference type="EMBL" id="JBBXMP010000116">
    <property type="protein sequence ID" value="KAL0062047.1"/>
    <property type="molecule type" value="Genomic_DNA"/>
</dbReference>
<evidence type="ECO:0000256" key="2">
    <source>
        <dbReference type="SAM" id="MobiDB-lite"/>
    </source>
</evidence>
<evidence type="ECO:0008006" key="5">
    <source>
        <dbReference type="Google" id="ProtNLM"/>
    </source>
</evidence>
<feature type="region of interest" description="Disordered" evidence="2">
    <location>
        <begin position="1"/>
        <end position="29"/>
    </location>
</feature>
<sequence length="507" mass="56965">MPPQEEVDLWPVPAHPPSQASPSRLPGSTYDSTEVLREVLKKNHEKWHIFYDDLGRHNHIAHHVIAVWALGAHEDIVRMGYDKNEFLQQPKGSSPEPITEQNWIEHLGDRRFYSAYVDFFTKIVTRDGSSKALEDYIFSLTANFGRKNKDGQHPQMLSRFEAGIMHGHIHAGYGAEFGLPGMYVEALAESAVTDPEGSEITPAELFTTVDAETQFSVASRLQSVLTLGGSSAPSTFKGVDAFTIIARVSNDPKLVSTDMDLGTMFVNLSKSCGDVLYKHASDWALDVSNPDSVQQKIEELQWAMTLMYAVAGYKQLDDGDFNADFLAVHFVTSSIFLQSMVARLSPRSQALLLRNWFTHILGWWVLIGKPSLDIAKFFSDPDNSPHPAPPSPQPPPNPQALPTPDSHAATNPNPWTWLIQQAIVHPDDHFPKCQRSLYHYAQLYGTRPKGYWSNTELEGVEELDGSLFIRAASLTQQRLGRHFEEVPKLQIYWDRKSYFPGAPFDSY</sequence>
<organism evidence="3 4">
    <name type="scientific">Marasmius tenuissimus</name>
    <dbReference type="NCBI Taxonomy" id="585030"/>
    <lineage>
        <taxon>Eukaryota</taxon>
        <taxon>Fungi</taxon>
        <taxon>Dikarya</taxon>
        <taxon>Basidiomycota</taxon>
        <taxon>Agaricomycotina</taxon>
        <taxon>Agaricomycetes</taxon>
        <taxon>Agaricomycetidae</taxon>
        <taxon>Agaricales</taxon>
        <taxon>Marasmiineae</taxon>
        <taxon>Marasmiaceae</taxon>
        <taxon>Marasmius</taxon>
    </lineage>
</organism>
<protein>
    <recommendedName>
        <fullName evidence="5">Oxidoreductase AflY</fullName>
    </recommendedName>
</protein>
<accession>A0ABR2ZLK1</accession>
<evidence type="ECO:0000313" key="4">
    <source>
        <dbReference type="Proteomes" id="UP001437256"/>
    </source>
</evidence>
<evidence type="ECO:0000313" key="3">
    <source>
        <dbReference type="EMBL" id="KAL0062047.1"/>
    </source>
</evidence>
<proteinExistence type="predicted"/>